<evidence type="ECO:0000313" key="1">
    <source>
        <dbReference type="EMBL" id="KMP06527.1"/>
    </source>
</evidence>
<dbReference type="EMBL" id="DS028096">
    <property type="protein sequence ID" value="KMP06527.1"/>
    <property type="molecule type" value="Genomic_DNA"/>
</dbReference>
<accession>A0A0J7B970</accession>
<evidence type="ECO:0000313" key="2">
    <source>
        <dbReference type="Proteomes" id="UP000054565"/>
    </source>
</evidence>
<proteinExistence type="predicted"/>
<gene>
    <name evidence="1" type="ORF">CIRG_06208</name>
</gene>
<dbReference type="AlphaFoldDB" id="A0A0J7B970"/>
<dbReference type="Proteomes" id="UP000054565">
    <property type="component" value="Unassembled WGS sequence"/>
</dbReference>
<reference evidence="2" key="1">
    <citation type="journal article" date="2010" name="Genome Res.">
        <title>Population genomic sequencing of Coccidioides fungi reveals recent hybridization and transposon control.</title>
        <authorList>
            <person name="Neafsey D.E."/>
            <person name="Barker B.M."/>
            <person name="Sharpton T.J."/>
            <person name="Stajich J.E."/>
            <person name="Park D.J."/>
            <person name="Whiston E."/>
            <person name="Hung C.-Y."/>
            <person name="McMahan C."/>
            <person name="White J."/>
            <person name="Sykes S."/>
            <person name="Heiman D."/>
            <person name="Young S."/>
            <person name="Zeng Q."/>
            <person name="Abouelleil A."/>
            <person name="Aftuck L."/>
            <person name="Bessette D."/>
            <person name="Brown A."/>
            <person name="FitzGerald M."/>
            <person name="Lui A."/>
            <person name="Macdonald J.P."/>
            <person name="Priest M."/>
            <person name="Orbach M.J."/>
            <person name="Galgiani J.N."/>
            <person name="Kirkland T.N."/>
            <person name="Cole G.T."/>
            <person name="Birren B.W."/>
            <person name="Henn M.R."/>
            <person name="Taylor J.W."/>
            <person name="Rounsley S.D."/>
        </authorList>
    </citation>
    <scope>NUCLEOTIDE SEQUENCE [LARGE SCALE GENOMIC DNA]</scope>
    <source>
        <strain evidence="2">RMSCC 2394</strain>
    </source>
</reference>
<sequence length="158" mass="17644">MDQHDNESIERNQEIHSGGLLSHKLRLSALVGVVHPCKGFAGKSLQAAFYVCLQACDLVSHKNTCNSQQLVSQGSQPLWMLFICVRGSRANPYTFSYYIVSSEVFSSVEVSDLRTEYKTSAEESSEQAYLDCLIIFLSKSASLSPVEDRSDTDMFSWD</sequence>
<name>A0A0J7B970_COCIT</name>
<organism evidence="1 2">
    <name type="scientific">Coccidioides immitis RMSCC 2394</name>
    <dbReference type="NCBI Taxonomy" id="404692"/>
    <lineage>
        <taxon>Eukaryota</taxon>
        <taxon>Fungi</taxon>
        <taxon>Dikarya</taxon>
        <taxon>Ascomycota</taxon>
        <taxon>Pezizomycotina</taxon>
        <taxon>Eurotiomycetes</taxon>
        <taxon>Eurotiomycetidae</taxon>
        <taxon>Onygenales</taxon>
        <taxon>Onygenaceae</taxon>
        <taxon>Coccidioides</taxon>
    </lineage>
</organism>
<protein>
    <submittedName>
        <fullName evidence="1">Uncharacterized protein</fullName>
    </submittedName>
</protein>